<gene>
    <name evidence="1" type="ORF">RZO27_03940</name>
</gene>
<evidence type="ECO:0000313" key="1">
    <source>
        <dbReference type="EMBL" id="MDV2618283.1"/>
    </source>
</evidence>
<dbReference type="AlphaFoldDB" id="A0ABD5GM37"/>
<comment type="caution">
    <text evidence="1">The sequence shown here is derived from an EMBL/GenBank/DDBJ whole genome shotgun (WGS) entry which is preliminary data.</text>
</comment>
<protein>
    <submittedName>
        <fullName evidence="1">Uncharacterized protein</fullName>
    </submittedName>
</protein>
<dbReference type="EMBL" id="JAWHVN010000024">
    <property type="protein sequence ID" value="MDV2618283.1"/>
    <property type="molecule type" value="Genomic_DNA"/>
</dbReference>
<dbReference type="Proteomes" id="UP001186159">
    <property type="component" value="Unassembled WGS sequence"/>
</dbReference>
<accession>A0ABD5GM37</accession>
<name>A0ABD5GM37_9LACT</name>
<proteinExistence type="predicted"/>
<reference evidence="1 2" key="1">
    <citation type="submission" date="2023-10" db="EMBL/GenBank/DDBJ databases">
        <title>Production of high quality cheese from raw caw milk (raw cheese).</title>
        <authorList>
            <person name="Samouris G."/>
        </authorList>
    </citation>
    <scope>NUCLEOTIDE SEQUENCE [LARGE SCALE GENOMIC DNA]</scope>
    <source>
        <strain evidence="1 2">MRS-5</strain>
    </source>
</reference>
<organism evidence="1 2">
    <name type="scientific">Lactococcus lactis</name>
    <dbReference type="NCBI Taxonomy" id="1358"/>
    <lineage>
        <taxon>Bacteria</taxon>
        <taxon>Bacillati</taxon>
        <taxon>Bacillota</taxon>
        <taxon>Bacilli</taxon>
        <taxon>Lactobacillales</taxon>
        <taxon>Streptococcaceae</taxon>
        <taxon>Lactococcus</taxon>
    </lineage>
</organism>
<evidence type="ECO:0000313" key="2">
    <source>
        <dbReference type="Proteomes" id="UP001186159"/>
    </source>
</evidence>
<sequence length="135" mass="15757">MRSKDYQRLAVDILKKQGLEIEDLGEYNARTHDYLSPARQLINPQTNDFYLEQEVQAILEARPLFALFRKEGGWDDDEVRHHPKFVEHRIKLEMRLASIGYSSDEIAEMVGVSQRTVLRDGFSQWEKSGEIKYGV</sequence>
<dbReference type="RefSeq" id="WP_153986446.1">
    <property type="nucleotide sequence ID" value="NZ_JARUVT010000011.1"/>
</dbReference>